<keyword evidence="10" id="KW-1185">Reference proteome</keyword>
<evidence type="ECO:0000256" key="4">
    <source>
        <dbReference type="ARBA" id="ARBA00022824"/>
    </source>
</evidence>
<evidence type="ECO:0000256" key="3">
    <source>
        <dbReference type="ARBA" id="ARBA00022692"/>
    </source>
</evidence>
<feature type="region of interest" description="Disordered" evidence="8">
    <location>
        <begin position="214"/>
        <end position="236"/>
    </location>
</feature>
<evidence type="ECO:0000256" key="6">
    <source>
        <dbReference type="ARBA" id="ARBA00023136"/>
    </source>
</evidence>
<keyword evidence="6 7" id="KW-0472">Membrane</keyword>
<evidence type="ECO:0000313" key="10">
    <source>
        <dbReference type="Proteomes" id="UP000015354"/>
    </source>
</evidence>
<dbReference type="PANTHER" id="PTHR11009">
    <property type="entry name" value="DER1-LIKE PROTEIN, DERLIN"/>
    <property type="match status" value="1"/>
</dbReference>
<name>S9UN52_9TRYP</name>
<accession>S9UN52</accession>
<keyword evidence="4 7" id="KW-0256">Endoplasmic reticulum</keyword>
<evidence type="ECO:0000256" key="1">
    <source>
        <dbReference type="ARBA" id="ARBA00004477"/>
    </source>
</evidence>
<keyword evidence="5 7" id="KW-1133">Transmembrane helix</keyword>
<comment type="caution">
    <text evidence="7">Lacks conserved residue(s) required for the propagation of feature annotation.</text>
</comment>
<feature type="transmembrane region" description="Helical" evidence="7">
    <location>
        <begin position="20"/>
        <end position="40"/>
    </location>
</feature>
<dbReference type="SUPFAM" id="SSF144091">
    <property type="entry name" value="Rhomboid-like"/>
    <property type="match status" value="1"/>
</dbReference>
<evidence type="ECO:0000256" key="2">
    <source>
        <dbReference type="ARBA" id="ARBA00008917"/>
    </source>
</evidence>
<gene>
    <name evidence="9" type="ORF">STCU_02884</name>
</gene>
<protein>
    <recommendedName>
        <fullName evidence="7">Derlin</fullName>
    </recommendedName>
</protein>
<reference evidence="9 10" key="1">
    <citation type="journal article" date="2013" name="PLoS ONE">
        <title>Predicting the Proteins of Angomonas deanei, Strigomonas culicis and Their Respective Endosymbionts Reveals New Aspects of the Trypanosomatidae Family.</title>
        <authorList>
            <person name="Motta M.C."/>
            <person name="Martins A.C."/>
            <person name="de Souza S.S."/>
            <person name="Catta-Preta C.M."/>
            <person name="Silva R."/>
            <person name="Klein C.C."/>
            <person name="de Almeida L.G."/>
            <person name="de Lima Cunha O."/>
            <person name="Ciapina L.P."/>
            <person name="Brocchi M."/>
            <person name="Colabardini A.C."/>
            <person name="de Araujo Lima B."/>
            <person name="Machado C.R."/>
            <person name="de Almeida Soares C.M."/>
            <person name="Probst C.M."/>
            <person name="de Menezes C.B."/>
            <person name="Thompson C.E."/>
            <person name="Bartholomeu D.C."/>
            <person name="Gradia D.F."/>
            <person name="Pavoni D.P."/>
            <person name="Grisard E.C."/>
            <person name="Fantinatti-Garboggini F."/>
            <person name="Marchini F.K."/>
            <person name="Rodrigues-Luiz G.F."/>
            <person name="Wagner G."/>
            <person name="Goldman G.H."/>
            <person name="Fietto J.L."/>
            <person name="Elias M.C."/>
            <person name="Goldman M.H."/>
            <person name="Sagot M.F."/>
            <person name="Pereira M."/>
            <person name="Stoco P.H."/>
            <person name="de Mendonca-Neto R.P."/>
            <person name="Teixeira S.M."/>
            <person name="Maciel T.E."/>
            <person name="de Oliveira Mendes T.A."/>
            <person name="Urmenyi T.P."/>
            <person name="de Souza W."/>
            <person name="Schenkman S."/>
            <person name="de Vasconcelos A.T."/>
        </authorList>
    </citation>
    <scope>NUCLEOTIDE SEQUENCE [LARGE SCALE GENOMIC DNA]</scope>
</reference>
<evidence type="ECO:0000256" key="5">
    <source>
        <dbReference type="ARBA" id="ARBA00022989"/>
    </source>
</evidence>
<dbReference type="InterPro" id="IPR035952">
    <property type="entry name" value="Rhomboid-like_sf"/>
</dbReference>
<dbReference type="AlphaFoldDB" id="S9UN52"/>
<dbReference type="Gene3D" id="1.20.1540.10">
    <property type="entry name" value="Rhomboid-like"/>
    <property type="match status" value="1"/>
</dbReference>
<dbReference type="Proteomes" id="UP000015354">
    <property type="component" value="Unassembled WGS sequence"/>
</dbReference>
<sequence>MAQNFETWLESLGLVTKACLGLIIGLAAVSTFGIISPYYLVLTDRALYSFELWRFVTSAFFLGGFSFPWLMSVFMFYTFLKYNEETNFKDKAADFVWAFAFIILSHGLLGLYFGQFTTGFSVAMSLCWMFCKRNPEMRLSLYSFQFRAPTFPWALMVLNMIISQRIFDDILGILVGHLYVYLHDVVPSLYQVNVLQTPSFVKNFVDGKILQKKKPSDSTLRPAGGWGAGRRLGGPN</sequence>
<feature type="compositionally biased region" description="Gly residues" evidence="8">
    <location>
        <begin position="224"/>
        <end position="236"/>
    </location>
</feature>
<feature type="transmembrane region" description="Helical" evidence="7">
    <location>
        <begin position="52"/>
        <end position="77"/>
    </location>
</feature>
<dbReference type="EMBL" id="ATMH01002884">
    <property type="protein sequence ID" value="EPY32292.1"/>
    <property type="molecule type" value="Genomic_DNA"/>
</dbReference>
<dbReference type="Pfam" id="PF04511">
    <property type="entry name" value="DER1"/>
    <property type="match status" value="1"/>
</dbReference>
<comment type="function">
    <text evidence="7">May be involved in the degradation of misfolded endoplasmic reticulum (ER) luminal proteins.</text>
</comment>
<comment type="subcellular location">
    <subcellularLocation>
        <location evidence="1 7">Endoplasmic reticulum membrane</location>
        <topology evidence="1 7">Multi-pass membrane protein</topology>
    </subcellularLocation>
</comment>
<proteinExistence type="inferred from homology"/>
<evidence type="ECO:0000313" key="9">
    <source>
        <dbReference type="EMBL" id="EPY32292.1"/>
    </source>
</evidence>
<evidence type="ECO:0000256" key="7">
    <source>
        <dbReference type="RuleBase" id="RU363059"/>
    </source>
</evidence>
<feature type="transmembrane region" description="Helical" evidence="7">
    <location>
        <begin position="97"/>
        <end position="130"/>
    </location>
</feature>
<dbReference type="GO" id="GO:0005789">
    <property type="term" value="C:endoplasmic reticulum membrane"/>
    <property type="evidence" value="ECO:0007669"/>
    <property type="project" value="UniProtKB-SubCell"/>
</dbReference>
<comment type="caution">
    <text evidence="9">The sequence shown here is derived from an EMBL/GenBank/DDBJ whole genome shotgun (WGS) entry which is preliminary data.</text>
</comment>
<dbReference type="OrthoDB" id="1716531at2759"/>
<dbReference type="InterPro" id="IPR007599">
    <property type="entry name" value="DER1"/>
</dbReference>
<organism evidence="9 10">
    <name type="scientific">Strigomonas culicis</name>
    <dbReference type="NCBI Taxonomy" id="28005"/>
    <lineage>
        <taxon>Eukaryota</taxon>
        <taxon>Discoba</taxon>
        <taxon>Euglenozoa</taxon>
        <taxon>Kinetoplastea</taxon>
        <taxon>Metakinetoplastina</taxon>
        <taxon>Trypanosomatida</taxon>
        <taxon>Trypanosomatidae</taxon>
        <taxon>Strigomonadinae</taxon>
        <taxon>Strigomonas</taxon>
    </lineage>
</organism>
<comment type="similarity">
    <text evidence="2 7">Belongs to the derlin family.</text>
</comment>
<evidence type="ECO:0000256" key="8">
    <source>
        <dbReference type="SAM" id="MobiDB-lite"/>
    </source>
</evidence>
<keyword evidence="3 7" id="KW-0812">Transmembrane</keyword>
<dbReference type="GO" id="GO:0006950">
    <property type="term" value="P:response to stress"/>
    <property type="evidence" value="ECO:0007669"/>
    <property type="project" value="UniProtKB-ARBA"/>
</dbReference>